<dbReference type="EMBL" id="DTGA01000104">
    <property type="protein sequence ID" value="HGB31143.1"/>
    <property type="molecule type" value="Genomic_DNA"/>
</dbReference>
<dbReference type="Pfam" id="PF00534">
    <property type="entry name" value="Glycos_transf_1"/>
    <property type="match status" value="1"/>
</dbReference>
<keyword evidence="1" id="KW-0328">Glycosyltransferase</keyword>
<dbReference type="PANTHER" id="PTHR12526:SF629">
    <property type="entry name" value="TEICHURONIC ACID BIOSYNTHESIS GLYCOSYLTRANSFERASE TUAH-RELATED"/>
    <property type="match status" value="1"/>
</dbReference>
<dbReference type="Gene3D" id="3.40.50.2000">
    <property type="entry name" value="Glycogen Phosphorylase B"/>
    <property type="match status" value="1"/>
</dbReference>
<dbReference type="AlphaFoldDB" id="A0A7C3SNH6"/>
<gene>
    <name evidence="4" type="ORF">ENV35_04630</name>
</gene>
<dbReference type="PANTHER" id="PTHR12526">
    <property type="entry name" value="GLYCOSYLTRANSFERASE"/>
    <property type="match status" value="1"/>
</dbReference>
<dbReference type="InterPro" id="IPR001296">
    <property type="entry name" value="Glyco_trans_1"/>
</dbReference>
<dbReference type="SUPFAM" id="SSF53756">
    <property type="entry name" value="UDP-Glycosyltransferase/glycogen phosphorylase"/>
    <property type="match status" value="1"/>
</dbReference>
<comment type="caution">
    <text evidence="4">The sequence shown here is derived from an EMBL/GenBank/DDBJ whole genome shotgun (WGS) entry which is preliminary data.</text>
</comment>
<dbReference type="CDD" id="cd03801">
    <property type="entry name" value="GT4_PimA-like"/>
    <property type="match status" value="1"/>
</dbReference>
<proteinExistence type="predicted"/>
<name>A0A7C3SNH6_9BACT</name>
<reference evidence="4" key="1">
    <citation type="journal article" date="2020" name="mSystems">
        <title>Genome- and Community-Level Interaction Insights into Carbon Utilization and Element Cycling Functions of Hydrothermarchaeota in Hydrothermal Sediment.</title>
        <authorList>
            <person name="Zhou Z."/>
            <person name="Liu Y."/>
            <person name="Xu W."/>
            <person name="Pan J."/>
            <person name="Luo Z.H."/>
            <person name="Li M."/>
        </authorList>
    </citation>
    <scope>NUCLEOTIDE SEQUENCE [LARGE SCALE GENOMIC DNA]</scope>
    <source>
        <strain evidence="4">SpSt-751</strain>
    </source>
</reference>
<feature type="domain" description="Glycosyl transferase family 1" evidence="3">
    <location>
        <begin position="317"/>
        <end position="378"/>
    </location>
</feature>
<keyword evidence="2 4" id="KW-0808">Transferase</keyword>
<evidence type="ECO:0000313" key="4">
    <source>
        <dbReference type="EMBL" id="HGB31143.1"/>
    </source>
</evidence>
<evidence type="ECO:0000256" key="2">
    <source>
        <dbReference type="ARBA" id="ARBA00022679"/>
    </source>
</evidence>
<evidence type="ECO:0000259" key="3">
    <source>
        <dbReference type="Pfam" id="PF00534"/>
    </source>
</evidence>
<protein>
    <submittedName>
        <fullName evidence="4">Glycosyltransferase</fullName>
    </submittedName>
</protein>
<organism evidence="4">
    <name type="scientific">Dictyoglomus turgidum</name>
    <dbReference type="NCBI Taxonomy" id="513050"/>
    <lineage>
        <taxon>Bacteria</taxon>
        <taxon>Pseudomonadati</taxon>
        <taxon>Dictyoglomota</taxon>
        <taxon>Dictyoglomia</taxon>
        <taxon>Dictyoglomales</taxon>
        <taxon>Dictyoglomaceae</taxon>
        <taxon>Dictyoglomus</taxon>
    </lineage>
</organism>
<sequence>MEEKIKVLALCDSPTVSTGFATVSKNVLKVLADTGKYSIDIVGINFDGSYYDREKFPYQIYPAVNALIPNSAYYDLFGRQLFLDKLGSGKYDLVWILQDTFIIEPLGPRIVETNEKLPPERKFKWIYYFPIDARPKKEWIDNSVLLADYPVAYTKYGYNEVLNIYSAGFDEKSNLTEEQKREYQKKYELLKSKLDIIYHGINPKEFYPIKMTEEERMQLRKKFFGEEHYKKFIFMNMNRNQPRKDLFRSMLAAKLLLDKRRAKGKNDVYFYFHCLYQDITGLDLIEMAEQINFIQGKEWAFPNPLRFTTAYGFPTEIVNQLYNAVDCIISTSLGEGFGLSVLEGMATKKPVIMPNNTSMPEIIGNNERGLLVKSGATIQDWFVQANDNNRARPLTDVNDLVDKMEWVMEHPEEVKTMVENAYQWVSKLNWDGELIGEKWKSLFEKAYKELLEEREVAKIDWRKLGRNDICPICKIKVKKCKHSNLIK</sequence>
<dbReference type="Gene3D" id="3.40.50.11930">
    <property type="match status" value="1"/>
</dbReference>
<evidence type="ECO:0000256" key="1">
    <source>
        <dbReference type="ARBA" id="ARBA00022676"/>
    </source>
</evidence>
<accession>A0A7C3SNH6</accession>
<dbReference type="GO" id="GO:0016757">
    <property type="term" value="F:glycosyltransferase activity"/>
    <property type="evidence" value="ECO:0007669"/>
    <property type="project" value="UniProtKB-KW"/>
</dbReference>